<reference evidence="2 3" key="1">
    <citation type="submission" date="2018-07" db="EMBL/GenBank/DDBJ databases">
        <title>Modular assembly of carbohydrate-degrading microbial communities in the ocean.</title>
        <authorList>
            <person name="Enke T.N."/>
            <person name="Datta M.S."/>
            <person name="Schwartzman J.A."/>
            <person name="Cermak N."/>
            <person name="Schmitz D.A."/>
            <person name="Barrere J."/>
            <person name="Cordero O.X."/>
        </authorList>
    </citation>
    <scope>NUCLEOTIDE SEQUENCE [LARGE SCALE GENOMIC DNA]</scope>
    <source>
        <strain evidence="2 3">C3M10</strain>
    </source>
</reference>
<comment type="caution">
    <text evidence="2">The sequence shown here is derived from an EMBL/GenBank/DDBJ whole genome shotgun (WGS) entry which is preliminary data.</text>
</comment>
<evidence type="ECO:0000313" key="2">
    <source>
        <dbReference type="EMBL" id="RBW53529.1"/>
    </source>
</evidence>
<dbReference type="Gene3D" id="2.60.120.10">
    <property type="entry name" value="Jelly Rolls"/>
    <property type="match status" value="2"/>
</dbReference>
<dbReference type="InterPro" id="IPR014710">
    <property type="entry name" value="RmlC-like_jellyroll"/>
</dbReference>
<organism evidence="2 3">
    <name type="scientific">Phaeobacter gallaeciensis</name>
    <dbReference type="NCBI Taxonomy" id="60890"/>
    <lineage>
        <taxon>Bacteria</taxon>
        <taxon>Pseudomonadati</taxon>
        <taxon>Pseudomonadota</taxon>
        <taxon>Alphaproteobacteria</taxon>
        <taxon>Rhodobacterales</taxon>
        <taxon>Roseobacteraceae</taxon>
        <taxon>Phaeobacter</taxon>
    </lineage>
</organism>
<accession>A0A366WYT4</accession>
<dbReference type="OrthoDB" id="9799053at2"/>
<dbReference type="AlphaFoldDB" id="A0A366WYT4"/>
<protein>
    <recommendedName>
        <fullName evidence="1">(S)-ureidoglycine aminohydrolase cupin domain-containing protein</fullName>
    </recommendedName>
</protein>
<sequence>MPYEPRMVRLVPNGPPDKGLTPLELDQADFQSPLPEQHWHVFFEDDEIGLTVGVWDTTTMQETFGPYPGDEFVSILEGDFAMVDGTGNATRAGIGDCVAFRNGAPMSWKQQGYLKKFFITLLSPNAETPQIYTADGAVIIVDPDTPLKASSKPGEPIEREHISFRNDTGNMTVGVWECETAEFEMEPFSVHEYVQVIDGEATITEAAGTTHNVRASDCFFIPKGTLCKWSIPTHIKKYYAQVAT</sequence>
<proteinExistence type="predicted"/>
<dbReference type="Pfam" id="PF05899">
    <property type="entry name" value="Cupin_3"/>
    <property type="match status" value="1"/>
</dbReference>
<gene>
    <name evidence="2" type="ORF">DS909_14175</name>
</gene>
<feature type="domain" description="(S)-ureidoglycine aminohydrolase cupin" evidence="1">
    <location>
        <begin position="168"/>
        <end position="239"/>
    </location>
</feature>
<dbReference type="Proteomes" id="UP000252706">
    <property type="component" value="Unassembled WGS sequence"/>
</dbReference>
<dbReference type="PANTHER" id="PTHR40943:SF1">
    <property type="entry name" value="CYTOPLASMIC PROTEIN"/>
    <property type="match status" value="1"/>
</dbReference>
<dbReference type="PANTHER" id="PTHR40943">
    <property type="entry name" value="CYTOPLASMIC PROTEIN-RELATED"/>
    <property type="match status" value="1"/>
</dbReference>
<evidence type="ECO:0000259" key="1">
    <source>
        <dbReference type="Pfam" id="PF05899"/>
    </source>
</evidence>
<evidence type="ECO:0000313" key="3">
    <source>
        <dbReference type="Proteomes" id="UP000252706"/>
    </source>
</evidence>
<dbReference type="EMBL" id="QOCE01000035">
    <property type="protein sequence ID" value="RBW53529.1"/>
    <property type="molecule type" value="Genomic_DNA"/>
</dbReference>
<dbReference type="InterPro" id="IPR008579">
    <property type="entry name" value="UGlyAH_Cupin_dom"/>
</dbReference>
<dbReference type="SUPFAM" id="SSF51182">
    <property type="entry name" value="RmlC-like cupins"/>
    <property type="match status" value="2"/>
</dbReference>
<name>A0A366WYT4_9RHOB</name>
<dbReference type="InterPro" id="IPR011051">
    <property type="entry name" value="RmlC_Cupin_sf"/>
</dbReference>